<keyword evidence="3" id="KW-1185">Reference proteome</keyword>
<gene>
    <name evidence="2" type="ORF">EV644_13827</name>
</gene>
<reference evidence="2 3" key="1">
    <citation type="journal article" date="2015" name="Stand. Genomic Sci.">
        <title>Genomic Encyclopedia of Bacterial and Archaeal Type Strains, Phase III: the genomes of soil and plant-associated and newly described type strains.</title>
        <authorList>
            <person name="Whitman W.B."/>
            <person name="Woyke T."/>
            <person name="Klenk H.P."/>
            <person name="Zhou Y."/>
            <person name="Lilburn T.G."/>
            <person name="Beck B.J."/>
            <person name="De Vos P."/>
            <person name="Vandamme P."/>
            <person name="Eisen J.A."/>
            <person name="Garrity G."/>
            <person name="Hugenholtz P."/>
            <person name="Kyrpides N.C."/>
        </authorList>
    </citation>
    <scope>NUCLEOTIDE SEQUENCE [LARGE SCALE GENOMIC DNA]</scope>
    <source>
        <strain evidence="2 3">VKM Ac-2538</strain>
    </source>
</reference>
<keyword evidence="1" id="KW-1133">Transmembrane helix</keyword>
<dbReference type="Proteomes" id="UP000295818">
    <property type="component" value="Unassembled WGS sequence"/>
</dbReference>
<evidence type="ECO:0000313" key="3">
    <source>
        <dbReference type="Proteomes" id="UP000295818"/>
    </source>
</evidence>
<keyword evidence="1" id="KW-0472">Membrane</keyword>
<feature type="transmembrane region" description="Helical" evidence="1">
    <location>
        <begin position="65"/>
        <end position="88"/>
    </location>
</feature>
<feature type="transmembrane region" description="Helical" evidence="1">
    <location>
        <begin position="100"/>
        <end position="125"/>
    </location>
</feature>
<evidence type="ECO:0000313" key="2">
    <source>
        <dbReference type="EMBL" id="TCO09948.1"/>
    </source>
</evidence>
<sequence length="130" mass="13588">MPAQNDAGQAPDHSDAQLVHKRSADVAYRRAWWSLALYPLTFAAAFVIGEGLISLLTGNARDAAFWQVLVGAIPALLIFVIPGILAVTQGRKASRLGRTAGMVPATVGATIGIGFVGVNILSYVLGLVFG</sequence>
<dbReference type="RefSeq" id="WP_132196940.1">
    <property type="nucleotide sequence ID" value="NZ_SLWM01000038.1"/>
</dbReference>
<dbReference type="EMBL" id="SLWM01000038">
    <property type="protein sequence ID" value="TCO09948.1"/>
    <property type="molecule type" value="Genomic_DNA"/>
</dbReference>
<feature type="transmembrane region" description="Helical" evidence="1">
    <location>
        <begin position="31"/>
        <end position="53"/>
    </location>
</feature>
<proteinExistence type="predicted"/>
<evidence type="ECO:0000256" key="1">
    <source>
        <dbReference type="SAM" id="Phobius"/>
    </source>
</evidence>
<accession>A0ABY2B7N6</accession>
<comment type="caution">
    <text evidence="2">The sequence shown here is derived from an EMBL/GenBank/DDBJ whole genome shotgun (WGS) entry which is preliminary data.</text>
</comment>
<name>A0ABY2B7N6_9ACTN</name>
<keyword evidence="1" id="KW-0812">Transmembrane</keyword>
<protein>
    <submittedName>
        <fullName evidence="2">Uncharacterized protein</fullName>
    </submittedName>
</protein>
<organism evidence="2 3">
    <name type="scientific">Kribbella orskensis</name>
    <dbReference type="NCBI Taxonomy" id="2512216"/>
    <lineage>
        <taxon>Bacteria</taxon>
        <taxon>Bacillati</taxon>
        <taxon>Actinomycetota</taxon>
        <taxon>Actinomycetes</taxon>
        <taxon>Propionibacteriales</taxon>
        <taxon>Kribbellaceae</taxon>
        <taxon>Kribbella</taxon>
    </lineage>
</organism>